<evidence type="ECO:0000256" key="1">
    <source>
        <dbReference type="SAM" id="Phobius"/>
    </source>
</evidence>
<evidence type="ECO:0000313" key="3">
    <source>
        <dbReference type="Proteomes" id="UP000033101"/>
    </source>
</evidence>
<protein>
    <submittedName>
        <fullName evidence="2">Uncharacterized protein</fullName>
    </submittedName>
</protein>
<accession>A0A0E3SBD2</accession>
<feature type="transmembrane region" description="Helical" evidence="1">
    <location>
        <begin position="285"/>
        <end position="304"/>
    </location>
</feature>
<dbReference type="RefSeq" id="WP_048136669.1">
    <property type="nucleotide sequence ID" value="NZ_CP009516.1"/>
</dbReference>
<gene>
    <name evidence="2" type="ORF">MSHOH_0090</name>
</gene>
<name>A0A0E3SBD2_9EURY</name>
<feature type="transmembrane region" description="Helical" evidence="1">
    <location>
        <begin position="20"/>
        <end position="38"/>
    </location>
</feature>
<dbReference type="HOGENOM" id="CLU_070501_0_0_2"/>
<reference evidence="2 3" key="1">
    <citation type="submission" date="2014-07" db="EMBL/GenBank/DDBJ databases">
        <title>Methanogenic archaea and the global carbon cycle.</title>
        <authorList>
            <person name="Henriksen J.R."/>
            <person name="Luke J."/>
            <person name="Reinhart S."/>
            <person name="Benedict M.N."/>
            <person name="Youngblut N.D."/>
            <person name="Metcalf M.E."/>
            <person name="Whitaker R.J."/>
            <person name="Metcalf W.W."/>
        </authorList>
    </citation>
    <scope>NUCLEOTIDE SEQUENCE [LARGE SCALE GENOMIC DNA]</scope>
    <source>
        <strain evidence="2 3">HB-1</strain>
    </source>
</reference>
<feature type="transmembrane region" description="Helical" evidence="1">
    <location>
        <begin position="127"/>
        <end position="144"/>
    </location>
</feature>
<dbReference type="OrthoDB" id="132852at2157"/>
<dbReference type="AlphaFoldDB" id="A0A0E3SBD2"/>
<dbReference type="Proteomes" id="UP000033101">
    <property type="component" value="Chromosome"/>
</dbReference>
<proteinExistence type="predicted"/>
<feature type="transmembrane region" description="Helical" evidence="1">
    <location>
        <begin position="204"/>
        <end position="222"/>
    </location>
</feature>
<organism evidence="2 3">
    <name type="scientific">Methanosarcina horonobensis HB-1 = JCM 15518</name>
    <dbReference type="NCBI Taxonomy" id="1434110"/>
    <lineage>
        <taxon>Archaea</taxon>
        <taxon>Methanobacteriati</taxon>
        <taxon>Methanobacteriota</taxon>
        <taxon>Stenosarchaea group</taxon>
        <taxon>Methanomicrobia</taxon>
        <taxon>Methanosarcinales</taxon>
        <taxon>Methanosarcinaceae</taxon>
        <taxon>Methanosarcina</taxon>
    </lineage>
</organism>
<dbReference type="KEGG" id="mhor:MSHOH_0090"/>
<dbReference type="GeneID" id="24829205"/>
<keyword evidence="1" id="KW-0812">Transmembrane</keyword>
<feature type="transmembrane region" description="Helical" evidence="1">
    <location>
        <begin position="44"/>
        <end position="72"/>
    </location>
</feature>
<keyword evidence="3" id="KW-1185">Reference proteome</keyword>
<feature type="transmembrane region" description="Helical" evidence="1">
    <location>
        <begin position="310"/>
        <end position="327"/>
    </location>
</feature>
<sequence length="359" mass="41809">MSFPGIPLPLKTEHSARDRLYWNFFNMIPFLIGSIAIARDSIKWVAVYIGIALFFFLVIEFRFACTHCLYYIRSKGCVKCMMLSGVPKIFKARPGPHSPFEKAMTVLGALPMFFFPVYWLVRDPMLLGAYIVAWALFFLTARRYECVRCLNFECPMNRVPADMKKEFEKRDDRSEKIELSGRGFLVTGSGRCASLKMEHEFKDFLYWNFVTLTILFSAGLAIGISSTGWLLAYIFTVFFHFNILEQRFFCTHCPYYPAEGKKLRCMMNWGWPKHFKSSPYPPGKFDLAITSLGFIIVILFPLPWLLKVPFLLGTYLVSILIFLLTIWRYECPHCIYFGCPFNRVSAEVRKEFEKEKVSK</sequence>
<dbReference type="EMBL" id="CP009516">
    <property type="protein sequence ID" value="AKB76573.1"/>
    <property type="molecule type" value="Genomic_DNA"/>
</dbReference>
<keyword evidence="1" id="KW-0472">Membrane</keyword>
<evidence type="ECO:0000313" key="2">
    <source>
        <dbReference type="EMBL" id="AKB76573.1"/>
    </source>
</evidence>
<dbReference type="PATRIC" id="fig|1434110.4.peg.102"/>
<keyword evidence="1" id="KW-1133">Transmembrane helix</keyword>